<feature type="region of interest" description="Disordered" evidence="1">
    <location>
        <begin position="228"/>
        <end position="249"/>
    </location>
</feature>
<dbReference type="InterPro" id="IPR058686">
    <property type="entry name" value="Ig_NPHP4_3rd"/>
</dbReference>
<dbReference type="Pfam" id="PF26015">
    <property type="entry name" value="Ig_NPH4_3rd"/>
    <property type="match status" value="1"/>
</dbReference>
<evidence type="ECO:0000313" key="8">
    <source>
        <dbReference type="Ensembl" id="ENSAPLP00020021378.1"/>
    </source>
</evidence>
<dbReference type="GO" id="GO:0036064">
    <property type="term" value="C:ciliary basal body"/>
    <property type="evidence" value="ECO:0007669"/>
    <property type="project" value="TreeGrafter"/>
</dbReference>
<dbReference type="GO" id="GO:0035869">
    <property type="term" value="C:ciliary transition zone"/>
    <property type="evidence" value="ECO:0007669"/>
    <property type="project" value="TreeGrafter"/>
</dbReference>
<feature type="domain" description="NPHP4 SK-like" evidence="3">
    <location>
        <begin position="217"/>
        <end position="279"/>
    </location>
</feature>
<dbReference type="AlphaFoldDB" id="A0A8B9TJT0"/>
<feature type="domain" description="NPHP4 Ig-like" evidence="7">
    <location>
        <begin position="283"/>
        <end position="425"/>
    </location>
</feature>
<dbReference type="Ensembl" id="ENSAPLT00020023069.1">
    <property type="protein sequence ID" value="ENSAPLP00020021378.1"/>
    <property type="gene ID" value="ENSAPLG00020014964.1"/>
</dbReference>
<sequence length="724" mass="79489">MPSCYPSGSSCSGTVPPVAACEGKASTTAVSRRGAPCARASSRPGSKAASVRALAGGHGGGCCPVLAFFLPQPLLRQGRPAVRTLHELEVATTEYEQDAVAAGRDTLWHGVVRPVDVRVAVRGHLHLCLANVGHPCEETPRIPRRPSPSRTRLVPSLDSAGSLQGGSLLSLHTRSGPRVSRARRLAEVDGELAATLLSPSGQRPARAPHVPPTRLQTVRRRKLLAHGTGAAAGGGQWEHSPSTRAGTSSGLQHLRDLQVIDAYRERTKSESITQMLSQAITATHTVYAVLGTAEFFEFALKNPYSVQHTVTIEVDHPELSVILDPREWRHFKELTKAATPLEEDMFHLRDDLRPQVYLRPKETVHIPFRYQTFSAEPAVAAVAGDDAATTSWQPGALQTKHIQVAFRVSGGKPIALLRVKVEPRPHVVDQTFRFYHPELTFLKKTIRLPPWHTLPGAPAGMPGGEPEMYVRCSDPNIICETKNMGPGEPQDVFLKVAGGPSPQIKKFFVAIYTDAWLAAPLRIWQFYLHSLQRLDVSCTAGQLARLALPLRGTRALRKVKAFSSHPHELKVDPEGVFVLPPNGVLDLYVGVRPRRAGSRFIYLNLVDVEYHQLVSSWLVCVSCRQPLISKAFEITLPAGGGKGSNKRITYTNPYPTRRLYFLGTSRPDLLQFKEDSFEVAGGEVYTIGLRFAPSQSTGEEEILIHINDHEDKNEETFCVKVVYQ</sequence>
<evidence type="ECO:0000313" key="9">
    <source>
        <dbReference type="Proteomes" id="UP000694400"/>
    </source>
</evidence>
<dbReference type="PANTHER" id="PTHR31043:SF3">
    <property type="entry name" value="NEPHROCYSTIN-4"/>
    <property type="match status" value="1"/>
</dbReference>
<dbReference type="GO" id="GO:1904491">
    <property type="term" value="P:protein localization to ciliary transition zone"/>
    <property type="evidence" value="ECO:0007669"/>
    <property type="project" value="TreeGrafter"/>
</dbReference>
<accession>A0A8B9TJT0</accession>
<feature type="domain" description="NPHP4 Ig-like" evidence="2">
    <location>
        <begin position="541"/>
        <end position="624"/>
    </location>
</feature>
<reference evidence="8" key="1">
    <citation type="submission" date="2019-08" db="EMBL/GenBank/DDBJ databases">
        <title>Three high-quality genomes provides insights into domestication of ducks.</title>
        <authorList>
            <person name="Hou Z.C."/>
            <person name="Zhu F."/>
            <person name="Yin Z.T."/>
            <person name="Zhang F."/>
        </authorList>
    </citation>
    <scope>NUCLEOTIDE SEQUENCE [LARGE SCALE GENOMIC DNA]</scope>
</reference>
<dbReference type="InterPro" id="IPR058688">
    <property type="entry name" value="Ig_NPHP4_2nd"/>
</dbReference>
<name>A0A8B9TJT0_ANAPL</name>
<proteinExistence type="predicted"/>
<organism evidence="8 9">
    <name type="scientific">Anas platyrhynchos</name>
    <name type="common">Mallard</name>
    <name type="synonym">Anas boschas</name>
    <dbReference type="NCBI Taxonomy" id="8839"/>
    <lineage>
        <taxon>Eukaryota</taxon>
        <taxon>Metazoa</taxon>
        <taxon>Chordata</taxon>
        <taxon>Craniata</taxon>
        <taxon>Vertebrata</taxon>
        <taxon>Euteleostomi</taxon>
        <taxon>Archelosauria</taxon>
        <taxon>Archosauria</taxon>
        <taxon>Dinosauria</taxon>
        <taxon>Saurischia</taxon>
        <taxon>Theropoda</taxon>
        <taxon>Coelurosauria</taxon>
        <taxon>Aves</taxon>
        <taxon>Neognathae</taxon>
        <taxon>Galloanserae</taxon>
        <taxon>Anseriformes</taxon>
        <taxon>Anatidae</taxon>
        <taxon>Anatinae</taxon>
        <taxon>Anas</taxon>
    </lineage>
</organism>
<evidence type="ECO:0000259" key="4">
    <source>
        <dbReference type="Pfam" id="PF26186"/>
    </source>
</evidence>
<feature type="domain" description="NPHP4 Ig-like" evidence="5">
    <location>
        <begin position="629"/>
        <end position="724"/>
    </location>
</feature>
<dbReference type="Proteomes" id="UP000694400">
    <property type="component" value="Chromosome 21"/>
</dbReference>
<evidence type="ECO:0000259" key="7">
    <source>
        <dbReference type="Pfam" id="PF26190"/>
    </source>
</evidence>
<dbReference type="InterPro" id="IPR029775">
    <property type="entry name" value="NPHP4"/>
</dbReference>
<dbReference type="Pfam" id="PF26186">
    <property type="entry name" value="NPHP4_C2_3rd"/>
    <property type="match status" value="1"/>
</dbReference>
<feature type="domain" description="NPHP4 Ig-like" evidence="6">
    <location>
        <begin position="432"/>
        <end position="529"/>
    </location>
</feature>
<dbReference type="PANTHER" id="PTHR31043">
    <property type="entry name" value="NEPHROCYSTIN-4"/>
    <property type="match status" value="1"/>
</dbReference>
<dbReference type="Pfam" id="PF26173">
    <property type="entry name" value="NPHP4_SK"/>
    <property type="match status" value="1"/>
</dbReference>
<dbReference type="GO" id="GO:0090090">
    <property type="term" value="P:negative regulation of canonical Wnt signaling pathway"/>
    <property type="evidence" value="ECO:0007669"/>
    <property type="project" value="InterPro"/>
</dbReference>
<evidence type="ECO:0000256" key="1">
    <source>
        <dbReference type="SAM" id="MobiDB-lite"/>
    </source>
</evidence>
<feature type="compositionally biased region" description="Polar residues" evidence="1">
    <location>
        <begin position="239"/>
        <end position="249"/>
    </location>
</feature>
<dbReference type="Pfam" id="PF26190">
    <property type="entry name" value="Ig_NPHP4_1st"/>
    <property type="match status" value="1"/>
</dbReference>
<dbReference type="InterPro" id="IPR058764">
    <property type="entry name" value="NPHP4_SK"/>
</dbReference>
<dbReference type="InterPro" id="IPR058685">
    <property type="entry name" value="Ig_NPHP4_4th"/>
</dbReference>
<dbReference type="InterPro" id="IPR058687">
    <property type="entry name" value="Ig_NPHP4_1st"/>
</dbReference>
<dbReference type="GO" id="GO:0097546">
    <property type="term" value="C:ciliary base"/>
    <property type="evidence" value="ECO:0007669"/>
    <property type="project" value="TreeGrafter"/>
</dbReference>
<evidence type="ECO:0000259" key="3">
    <source>
        <dbReference type="Pfam" id="PF26173"/>
    </source>
</evidence>
<protein>
    <submittedName>
        <fullName evidence="8">Nephrocystin 4</fullName>
    </submittedName>
</protein>
<evidence type="ECO:0000259" key="5">
    <source>
        <dbReference type="Pfam" id="PF26187"/>
    </source>
</evidence>
<reference evidence="8" key="2">
    <citation type="submission" date="2025-08" db="UniProtKB">
        <authorList>
            <consortium name="Ensembl"/>
        </authorList>
    </citation>
    <scope>IDENTIFICATION</scope>
</reference>
<dbReference type="Pfam" id="PF26187">
    <property type="entry name" value="Ig_NPHP4_4th"/>
    <property type="match status" value="1"/>
</dbReference>
<evidence type="ECO:0000259" key="6">
    <source>
        <dbReference type="Pfam" id="PF26189"/>
    </source>
</evidence>
<evidence type="ECO:0000259" key="2">
    <source>
        <dbReference type="Pfam" id="PF26015"/>
    </source>
</evidence>
<dbReference type="Pfam" id="PF26189">
    <property type="entry name" value="Ig_NPHP4_2nd"/>
    <property type="match status" value="1"/>
</dbReference>
<reference evidence="8" key="3">
    <citation type="submission" date="2025-09" db="UniProtKB">
        <authorList>
            <consortium name="Ensembl"/>
        </authorList>
    </citation>
    <scope>IDENTIFICATION</scope>
</reference>
<dbReference type="GO" id="GO:0097730">
    <property type="term" value="C:non-motile cilium"/>
    <property type="evidence" value="ECO:0007669"/>
    <property type="project" value="InterPro"/>
</dbReference>
<feature type="domain" description="NPHP4 C2-like" evidence="4">
    <location>
        <begin position="73"/>
        <end position="134"/>
    </location>
</feature>
<dbReference type="InterPro" id="IPR058765">
    <property type="entry name" value="NPHP4_C2-like"/>
</dbReference>